<dbReference type="Gene3D" id="3.30.1330.30">
    <property type="match status" value="1"/>
</dbReference>
<protein>
    <recommendedName>
        <fullName evidence="4">Peptide chain release factor 1</fullName>
    </recommendedName>
</protein>
<proteinExistence type="predicted"/>
<organism evidence="2 3">
    <name type="scientific">Egicoccus halophilus</name>
    <dbReference type="NCBI Taxonomy" id="1670830"/>
    <lineage>
        <taxon>Bacteria</taxon>
        <taxon>Bacillati</taxon>
        <taxon>Actinomycetota</taxon>
        <taxon>Nitriliruptoria</taxon>
        <taxon>Egicoccales</taxon>
        <taxon>Egicoccaceae</taxon>
        <taxon>Egicoccus</taxon>
    </lineage>
</organism>
<dbReference type="OrthoDB" id="4638263at2"/>
<name>A0A8J3ABY1_9ACTN</name>
<evidence type="ECO:0008006" key="4">
    <source>
        <dbReference type="Google" id="ProtNLM"/>
    </source>
</evidence>
<keyword evidence="3" id="KW-1185">Reference proteome</keyword>
<sequence length="394" mass="42918">MNLADSLINDLIDFTDEQGVLSFYVGHTPAQAADPQPTQPIEIRNQIKDLKARLAEADRDLATAVEQRIDAINGELDRLLDPKAHGQGRALFVGVASGRTASVALQIPFRERVVHHERPFVRPLVAAVDEGRPAGVLVLSRSGSRLLSWKVGEAEELATDAFELGDAQTADRKSGPSPAAPQIQGHGVDHKEMFEQRVDENRNRWMRSLVDDVTGAAKEHGWDRLVVSGSAQLREFFANLVGEDDGLRVIHAEQDWEHHTTAAVAANAWPLLRSVHEQREHELVDRVLDRALSGNAGALGLGDVCDALNEGRVAHLLFDDRLQLTGYRSSQDTLHPEVDGELAQSDGVEFTEEPLFVERLIEKAVATGAAVTPVAQAPSAPLGEHGGVAALLRW</sequence>
<gene>
    <name evidence="2" type="ORF">GCM10011354_02090</name>
</gene>
<dbReference type="AlphaFoldDB" id="A0A8J3ABY1"/>
<evidence type="ECO:0000313" key="2">
    <source>
        <dbReference type="EMBL" id="GGI02947.1"/>
    </source>
</evidence>
<dbReference type="SUPFAM" id="SSF55315">
    <property type="entry name" value="L30e-like"/>
    <property type="match status" value="1"/>
</dbReference>
<dbReference type="Pfam" id="PF18854">
    <property type="entry name" value="baeRF_family10"/>
    <property type="match status" value="1"/>
</dbReference>
<evidence type="ECO:0000256" key="1">
    <source>
        <dbReference type="SAM" id="MobiDB-lite"/>
    </source>
</evidence>
<dbReference type="InterPro" id="IPR029064">
    <property type="entry name" value="Ribosomal_eL30-like_sf"/>
</dbReference>
<comment type="caution">
    <text evidence="2">The sequence shown here is derived from an EMBL/GenBank/DDBJ whole genome shotgun (WGS) entry which is preliminary data.</text>
</comment>
<dbReference type="InterPro" id="IPR041202">
    <property type="entry name" value="BaeRF_family10"/>
</dbReference>
<dbReference type="EMBL" id="BMHA01000001">
    <property type="protein sequence ID" value="GGI02947.1"/>
    <property type="molecule type" value="Genomic_DNA"/>
</dbReference>
<reference evidence="2" key="1">
    <citation type="journal article" date="2014" name="Int. J. Syst. Evol. Microbiol.">
        <title>Complete genome sequence of Corynebacterium casei LMG S-19264T (=DSM 44701T), isolated from a smear-ripened cheese.</title>
        <authorList>
            <consortium name="US DOE Joint Genome Institute (JGI-PGF)"/>
            <person name="Walter F."/>
            <person name="Albersmeier A."/>
            <person name="Kalinowski J."/>
            <person name="Ruckert C."/>
        </authorList>
    </citation>
    <scope>NUCLEOTIDE SEQUENCE</scope>
    <source>
        <strain evidence="2">CGMCC 1.14988</strain>
    </source>
</reference>
<dbReference type="Proteomes" id="UP000650511">
    <property type="component" value="Unassembled WGS sequence"/>
</dbReference>
<evidence type="ECO:0000313" key="3">
    <source>
        <dbReference type="Proteomes" id="UP000650511"/>
    </source>
</evidence>
<reference evidence="2" key="2">
    <citation type="submission" date="2020-09" db="EMBL/GenBank/DDBJ databases">
        <authorList>
            <person name="Sun Q."/>
            <person name="Zhou Y."/>
        </authorList>
    </citation>
    <scope>NUCLEOTIDE SEQUENCE</scope>
    <source>
        <strain evidence="2">CGMCC 1.14988</strain>
    </source>
</reference>
<dbReference type="RefSeq" id="WP_130648253.1">
    <property type="nucleotide sequence ID" value="NZ_BMHA01000001.1"/>
</dbReference>
<feature type="region of interest" description="Disordered" evidence="1">
    <location>
        <begin position="168"/>
        <end position="188"/>
    </location>
</feature>
<accession>A0A8J3ABY1</accession>